<dbReference type="Pfam" id="PF01855">
    <property type="entry name" value="POR_N"/>
    <property type="match status" value="1"/>
</dbReference>
<evidence type="ECO:0000313" key="6">
    <source>
        <dbReference type="Proteomes" id="UP000192418"/>
    </source>
</evidence>
<dbReference type="GO" id="GO:0046872">
    <property type="term" value="F:metal ion binding"/>
    <property type="evidence" value="ECO:0007669"/>
    <property type="project" value="UniProtKB-UniRule"/>
</dbReference>
<dbReference type="Gene3D" id="3.30.70.20">
    <property type="match status" value="1"/>
</dbReference>
<evidence type="ECO:0000256" key="2">
    <source>
        <dbReference type="ARBA" id="ARBA00023002"/>
    </source>
</evidence>
<comment type="catalytic activity">
    <reaction evidence="3">
        <text>indole-3-pyruvate + 2 oxidized [2Fe-2S]-[ferredoxin] + CoA = (indol-3-yl)acetyl-CoA + 2 reduced [2Fe-2S]-[ferredoxin] + CO2 + H(+)</text>
        <dbReference type="Rhea" id="RHEA:12645"/>
        <dbReference type="Rhea" id="RHEA-COMP:10000"/>
        <dbReference type="Rhea" id="RHEA-COMP:10001"/>
        <dbReference type="ChEBI" id="CHEBI:15378"/>
        <dbReference type="ChEBI" id="CHEBI:16526"/>
        <dbReference type="ChEBI" id="CHEBI:17640"/>
        <dbReference type="ChEBI" id="CHEBI:33737"/>
        <dbReference type="ChEBI" id="CHEBI:33738"/>
        <dbReference type="ChEBI" id="CHEBI:57271"/>
        <dbReference type="ChEBI" id="CHEBI:57287"/>
        <dbReference type="EC" id="1.2.7.8"/>
    </reaction>
</comment>
<keyword evidence="5" id="KW-0670">Pyruvate</keyword>
<dbReference type="PROSITE" id="PS51379">
    <property type="entry name" value="4FE4S_FER_2"/>
    <property type="match status" value="1"/>
</dbReference>
<dbReference type="CDD" id="cd07034">
    <property type="entry name" value="TPP_PYR_PFOR_IOR-alpha_like"/>
    <property type="match status" value="1"/>
</dbReference>
<dbReference type="SUPFAM" id="SSF52518">
    <property type="entry name" value="Thiamin diphosphate-binding fold (THDP-binding)"/>
    <property type="match status" value="2"/>
</dbReference>
<dbReference type="GO" id="GO:0044281">
    <property type="term" value="P:small molecule metabolic process"/>
    <property type="evidence" value="ECO:0007669"/>
    <property type="project" value="UniProtKB-ARBA"/>
</dbReference>
<dbReference type="OrthoDB" id="9804603at2"/>
<proteinExistence type="predicted"/>
<keyword evidence="1 3" id="KW-0479">Metal-binding</keyword>
<name>A0A1W2EMQ9_9BACT</name>
<dbReference type="EMBL" id="FWXY01000036">
    <property type="protein sequence ID" value="SMD10990.1"/>
    <property type="molecule type" value="Genomic_DNA"/>
</dbReference>
<dbReference type="Pfam" id="PF00037">
    <property type="entry name" value="Fer4"/>
    <property type="match status" value="1"/>
</dbReference>
<reference evidence="5 6" key="1">
    <citation type="submission" date="2017-04" db="EMBL/GenBank/DDBJ databases">
        <authorList>
            <person name="Afonso C.L."/>
            <person name="Miller P.J."/>
            <person name="Scott M.A."/>
            <person name="Spackman E."/>
            <person name="Goraichik I."/>
            <person name="Dimitrov K.M."/>
            <person name="Suarez D.L."/>
            <person name="Swayne D.E."/>
        </authorList>
    </citation>
    <scope>NUCLEOTIDE SEQUENCE [LARGE SCALE GENOMIC DNA]</scope>
    <source>
        <strain evidence="5 6">DSM 3385</strain>
    </source>
</reference>
<dbReference type="InterPro" id="IPR029061">
    <property type="entry name" value="THDP-binding"/>
</dbReference>
<evidence type="ECO:0000313" key="5">
    <source>
        <dbReference type="EMBL" id="SMD10990.1"/>
    </source>
</evidence>
<dbReference type="InterPro" id="IPR017896">
    <property type="entry name" value="4Fe4S_Fe-S-bd"/>
</dbReference>
<keyword evidence="3" id="KW-0249">Electron transport</keyword>
<dbReference type="CDD" id="cd02008">
    <property type="entry name" value="TPP_IOR_alpha"/>
    <property type="match status" value="1"/>
</dbReference>
<evidence type="ECO:0000259" key="4">
    <source>
        <dbReference type="PROSITE" id="PS51379"/>
    </source>
</evidence>
<dbReference type="STRING" id="1121400.SAMN02746065_13613"/>
<keyword evidence="6" id="KW-1185">Reference proteome</keyword>
<dbReference type="Proteomes" id="UP000192418">
    <property type="component" value="Unassembled WGS sequence"/>
</dbReference>
<dbReference type="SUPFAM" id="SSF54862">
    <property type="entry name" value="4Fe-4S ferredoxins"/>
    <property type="match status" value="1"/>
</dbReference>
<comment type="function">
    <text evidence="3">Catalyzes the ferredoxin-dependent oxidative decarboxylation of arylpyruvates.</text>
</comment>
<feature type="domain" description="4Fe-4S ferredoxin-type" evidence="4">
    <location>
        <begin position="592"/>
        <end position="620"/>
    </location>
</feature>
<dbReference type="GO" id="GO:0043805">
    <property type="term" value="F:indolepyruvate ferredoxin oxidoreductase activity"/>
    <property type="evidence" value="ECO:0007669"/>
    <property type="project" value="UniProtKB-UniRule"/>
</dbReference>
<dbReference type="InterPro" id="IPR002880">
    <property type="entry name" value="Pyrv_Fd/Flavodoxin_OxRdtase_N"/>
</dbReference>
<dbReference type="PIRSF" id="PIRSF006439">
    <property type="entry name" value="Indolepyruvate_ferr_oxidored"/>
    <property type="match status" value="1"/>
</dbReference>
<organism evidence="5 6">
    <name type="scientific">Desulfocicer vacuolatum DSM 3385</name>
    <dbReference type="NCBI Taxonomy" id="1121400"/>
    <lineage>
        <taxon>Bacteria</taxon>
        <taxon>Pseudomonadati</taxon>
        <taxon>Thermodesulfobacteriota</taxon>
        <taxon>Desulfobacteria</taxon>
        <taxon>Desulfobacterales</taxon>
        <taxon>Desulfobacteraceae</taxon>
        <taxon>Desulfocicer</taxon>
    </lineage>
</organism>
<evidence type="ECO:0000256" key="3">
    <source>
        <dbReference type="PIRNR" id="PIRNR006439"/>
    </source>
</evidence>
<gene>
    <name evidence="5" type="ORF">SAMN02746065_13613</name>
</gene>
<dbReference type="GO" id="GO:0051539">
    <property type="term" value="F:4 iron, 4 sulfur cluster binding"/>
    <property type="evidence" value="ECO:0007669"/>
    <property type="project" value="UniProtKB-UniRule"/>
</dbReference>
<keyword evidence="2 3" id="KW-0560">Oxidoreductase</keyword>
<dbReference type="RefSeq" id="WP_084071675.1">
    <property type="nucleotide sequence ID" value="NZ_FWXY01000036.1"/>
</dbReference>
<keyword evidence="3" id="KW-0813">Transport</keyword>
<keyword evidence="3" id="KW-0408">Iron</keyword>
<dbReference type="InterPro" id="IPR017721">
    <property type="entry name" value="IorA"/>
</dbReference>
<dbReference type="PANTHER" id="PTHR43710">
    <property type="entry name" value="2-HYDROXYACYL-COA LYASE"/>
    <property type="match status" value="1"/>
</dbReference>
<dbReference type="InterPro" id="IPR011766">
    <property type="entry name" value="TPP_enzyme_TPP-bd"/>
</dbReference>
<dbReference type="AlphaFoldDB" id="A0A1W2EMQ9"/>
<dbReference type="Gene3D" id="3.40.50.970">
    <property type="match status" value="2"/>
</dbReference>
<accession>A0A1W2EMQ9</accession>
<keyword evidence="3" id="KW-0004">4Fe-4S</keyword>
<dbReference type="EC" id="1.2.7.8" evidence="3"/>
<dbReference type="Pfam" id="PF02775">
    <property type="entry name" value="TPP_enzyme_C"/>
    <property type="match status" value="1"/>
</dbReference>
<protein>
    <recommendedName>
        <fullName evidence="3">Indolepyruvate oxidoreductase subunit IorA</fullName>
        <shortName evidence="3">IOR</shortName>
        <ecNumber evidence="3">1.2.7.8</ecNumber>
    </recommendedName>
    <alternativeName>
        <fullName evidence="3">Indolepyruvate ferredoxin oxidoreductase subunit alpha</fullName>
    </alternativeName>
</protein>
<dbReference type="InterPro" id="IPR045025">
    <property type="entry name" value="HACL1-like"/>
</dbReference>
<keyword evidence="3" id="KW-0411">Iron-sulfur</keyword>
<dbReference type="PANTHER" id="PTHR43710:SF6">
    <property type="entry name" value="INDOLEPYRUVATE OXIDOREDUCTASE SUBUNIT IORA"/>
    <property type="match status" value="1"/>
</dbReference>
<evidence type="ECO:0000256" key="1">
    <source>
        <dbReference type="ARBA" id="ARBA00022723"/>
    </source>
</evidence>
<sequence length="620" mass="67466">MEKIGDMLIRKKPFQEMVMGNTAVVRAMVEAGTRVVTSYPGSPTPEIATAINSISKEKRPFYFEFSVNEKVATEVAFGAALNGNLSTVFFKSVGLNVALDSFVQLGLMNIPGGLVIIVGDDPGANSSQNEQDNRNIFRMSRIAVLEPASPREVYQYYLKAAKLAKQESIAVVLRLTTHVCHARETVSFGSFSGLISPHRVDFSTENGPYIPIAALALEMKRKSLAKMSRIMAFAGEQGLNTVIPGHKTRNLGVITQGLTCRSLQDVLQGGDAGPDILKLGMIYPMDTNDVVEFLKAHNQVLILEELDDIHEKEIKALAFDHGISVKLLGKNNDENFIGEYTPDKVLKVLKDVWPDFVKHHESSEQDLYSDSPVPVPPRPAQMCPGCGHRSAFHAVKKAVGDNDITVADIGCHTLGFLPPYEMGQVLLCMGASPGIASGLSLFNIQRKVVAFIGDSTFFHAGLPGIMNTLLNHHNITLIVMENGTTAMTGHQDHAGREISIESLLQGLGIKHIFSCDTYQQSTLIGHVKAAMAIEGLSVVIAKHPCMLKLTRAQRKKSGFVPRHVKIDDAMCSRSHDCVELFGCPSFVRHPDGSVGVNHDLCIGDGSCRQVCPEKAISIDS</sequence>
<comment type="cofactor">
    <cofactor evidence="3">
        <name>[4Fe-4S] cluster</name>
        <dbReference type="ChEBI" id="CHEBI:49883"/>
    </cofactor>
    <text evidence="3">Binds 2 [4Fe-4S] clusters. In this family the first cluster has a non-standard and varying [4Fe-4S] binding motif CX(2)CX(2)CX(4-5)CP.</text>
</comment>
<dbReference type="GO" id="GO:0030976">
    <property type="term" value="F:thiamine pyrophosphate binding"/>
    <property type="evidence" value="ECO:0007669"/>
    <property type="project" value="InterPro"/>
</dbReference>